<reference evidence="2 3" key="1">
    <citation type="journal article" date="2016" name="Genome Announc.">
        <title>Draft Genome Sequence of Planomonospora sphaerica JCM9374, a Rare Actinomycete.</title>
        <authorList>
            <person name="Dohra H."/>
            <person name="Suzuki T."/>
            <person name="Inoue Y."/>
            <person name="Kodani S."/>
        </authorList>
    </citation>
    <scope>NUCLEOTIDE SEQUENCE [LARGE SCALE GENOMIC DNA]</scope>
    <source>
        <strain evidence="2 3">JCM 9374</strain>
    </source>
</reference>
<dbReference type="OrthoDB" id="3542500at2"/>
<keyword evidence="3" id="KW-1185">Reference proteome</keyword>
<name>A0A171BRK3_9ACTN</name>
<evidence type="ECO:0000256" key="1">
    <source>
        <dbReference type="SAM" id="MobiDB-lite"/>
    </source>
</evidence>
<feature type="region of interest" description="Disordered" evidence="1">
    <location>
        <begin position="75"/>
        <end position="108"/>
    </location>
</feature>
<proteinExistence type="predicted"/>
<organism evidence="2 3">
    <name type="scientific">Planomonospora sphaerica</name>
    <dbReference type="NCBI Taxonomy" id="161355"/>
    <lineage>
        <taxon>Bacteria</taxon>
        <taxon>Bacillati</taxon>
        <taxon>Actinomycetota</taxon>
        <taxon>Actinomycetes</taxon>
        <taxon>Streptosporangiales</taxon>
        <taxon>Streptosporangiaceae</taxon>
        <taxon>Planomonospora</taxon>
    </lineage>
</organism>
<evidence type="ECO:0000313" key="2">
    <source>
        <dbReference type="EMBL" id="GAT65469.1"/>
    </source>
</evidence>
<accession>A0A171BRK3</accession>
<sequence>MLVLGVSWLLLAPVCLWLLFRGRAWARVAAVLALAVLEAATVWLDAGIPSRAPAARPPVPRTAVPELSRPASVSSASSAYSASPRPAAPMPSQPGATTSPRPMAPAPTRSETVIAHPAPCSASPLVPEEARLITRGGALRAVALSWTAAADGCDTATVVVRRRGGTLQVWLHGGTAVPDHPAGARTLPVNVAGGTASTRVRLVPPLPGGTDLTAVDGRTGRPIALR</sequence>
<reference evidence="3" key="2">
    <citation type="submission" date="2016-04" db="EMBL/GenBank/DDBJ databases">
        <title>Planomonospora sphaerica JCM9374 whole genome shotgun sequence.</title>
        <authorList>
            <person name="Suzuki T."/>
            <person name="Dohra H."/>
            <person name="Kodani S."/>
        </authorList>
    </citation>
    <scope>NUCLEOTIDE SEQUENCE [LARGE SCALE GENOMIC DNA]</scope>
    <source>
        <strain evidence="3">JCM 9374</strain>
    </source>
</reference>
<gene>
    <name evidence="2" type="ORF">PS9374_01102</name>
</gene>
<comment type="caution">
    <text evidence="2">The sequence shown here is derived from an EMBL/GenBank/DDBJ whole genome shotgun (WGS) entry which is preliminary data.</text>
</comment>
<dbReference type="Proteomes" id="UP000077701">
    <property type="component" value="Unassembled WGS sequence"/>
</dbReference>
<feature type="compositionally biased region" description="Low complexity" evidence="1">
    <location>
        <begin position="75"/>
        <end position="85"/>
    </location>
</feature>
<protein>
    <submittedName>
        <fullName evidence="2">Uncharacterized protein</fullName>
    </submittedName>
</protein>
<dbReference type="AlphaFoldDB" id="A0A171BRK3"/>
<dbReference type="EMBL" id="BDCX01000002">
    <property type="protein sequence ID" value="GAT65469.1"/>
    <property type="molecule type" value="Genomic_DNA"/>
</dbReference>
<evidence type="ECO:0000313" key="3">
    <source>
        <dbReference type="Proteomes" id="UP000077701"/>
    </source>
</evidence>
<dbReference type="RefSeq" id="WP_068894905.1">
    <property type="nucleotide sequence ID" value="NZ_BDCX01000002.1"/>
</dbReference>